<name>A0ABP7GSV8_9FLAO</name>
<dbReference type="PROSITE" id="PS51679">
    <property type="entry name" value="SAM_MT_C5"/>
    <property type="match status" value="1"/>
</dbReference>
<keyword evidence="4" id="KW-0680">Restriction system</keyword>
<dbReference type="Proteomes" id="UP001501456">
    <property type="component" value="Unassembled WGS sequence"/>
</dbReference>
<dbReference type="InterPro" id="IPR029063">
    <property type="entry name" value="SAM-dependent_MTases_sf"/>
</dbReference>
<dbReference type="CDD" id="cd00315">
    <property type="entry name" value="Cyt_C5_DNA_methylase"/>
    <property type="match status" value="1"/>
</dbReference>
<evidence type="ECO:0000256" key="3">
    <source>
        <dbReference type="ARBA" id="ARBA00022691"/>
    </source>
</evidence>
<evidence type="ECO:0000256" key="6">
    <source>
        <dbReference type="PROSITE-ProRule" id="PRU01016"/>
    </source>
</evidence>
<dbReference type="GO" id="GO:0032259">
    <property type="term" value="P:methylation"/>
    <property type="evidence" value="ECO:0007669"/>
    <property type="project" value="UniProtKB-KW"/>
</dbReference>
<evidence type="ECO:0000256" key="1">
    <source>
        <dbReference type="ARBA" id="ARBA00022603"/>
    </source>
</evidence>
<dbReference type="PROSITE" id="PS00095">
    <property type="entry name" value="C5_MTASE_2"/>
    <property type="match status" value="1"/>
</dbReference>
<dbReference type="NCBIfam" id="TIGR00675">
    <property type="entry name" value="dcm"/>
    <property type="match status" value="1"/>
</dbReference>
<dbReference type="SUPFAM" id="SSF53335">
    <property type="entry name" value="S-adenosyl-L-methionine-dependent methyltransferases"/>
    <property type="match status" value="1"/>
</dbReference>
<evidence type="ECO:0000313" key="9">
    <source>
        <dbReference type="EMBL" id="GAA3773474.1"/>
    </source>
</evidence>
<evidence type="ECO:0000256" key="8">
    <source>
        <dbReference type="RuleBase" id="RU000417"/>
    </source>
</evidence>
<sequence length="394" mass="44806">MNVIDLFSGCGGLGLGFKWANYSTVLASDIDENCEKTYTHNFPNVPFIQKDLRDISTKQIQDIVSGKSIDVVVGGPPCQGFSLANKNRNKVEDDPRNELFYEFVRVVKDLQPKAFIMENVRGLLSMKKGQVIKLMKEAFENAGIGYEVDYKILLASDYGVPQNRQRVIMMGIRKDLNIKPEFPNKSYSRPVTVWEAISDLPQIKASEGDEKMSYPIEEANTYQSFMRTKSKSVFNHVAMRHTQRLINRFQVIKAGESLAHVSQEHAAVKRGNPKEKSKIVFSQNNQRLHANKPAPTIAASFQSNFIHPFLHRNFTAREGARLQSFPDTFIFKGMRTKMSWEKGLSQYQQIGNAVPPLLGFAIAKKLHELLEGSKFKESDFRLFEAPELQETFKD</sequence>
<dbReference type="InterPro" id="IPR050390">
    <property type="entry name" value="C5-Methyltransferase"/>
</dbReference>
<evidence type="ECO:0000256" key="4">
    <source>
        <dbReference type="ARBA" id="ARBA00022747"/>
    </source>
</evidence>
<keyword evidence="3 6" id="KW-0949">S-adenosyl-L-methionine</keyword>
<dbReference type="EC" id="2.1.1.37" evidence="8"/>
<keyword evidence="1 6" id="KW-0489">Methyltransferase</keyword>
<dbReference type="Gene3D" id="3.90.120.10">
    <property type="entry name" value="DNA Methylase, subunit A, domain 2"/>
    <property type="match status" value="1"/>
</dbReference>
<comment type="catalytic activity">
    <reaction evidence="5 8">
        <text>a 2'-deoxycytidine in DNA + S-adenosyl-L-methionine = a 5-methyl-2'-deoxycytidine in DNA + S-adenosyl-L-homocysteine + H(+)</text>
        <dbReference type="Rhea" id="RHEA:13681"/>
        <dbReference type="Rhea" id="RHEA-COMP:11369"/>
        <dbReference type="Rhea" id="RHEA-COMP:11370"/>
        <dbReference type="ChEBI" id="CHEBI:15378"/>
        <dbReference type="ChEBI" id="CHEBI:57856"/>
        <dbReference type="ChEBI" id="CHEBI:59789"/>
        <dbReference type="ChEBI" id="CHEBI:85452"/>
        <dbReference type="ChEBI" id="CHEBI:85454"/>
        <dbReference type="EC" id="2.1.1.37"/>
    </reaction>
</comment>
<evidence type="ECO:0000313" key="10">
    <source>
        <dbReference type="Proteomes" id="UP001501456"/>
    </source>
</evidence>
<dbReference type="InterPro" id="IPR031303">
    <property type="entry name" value="C5_meth_CS"/>
</dbReference>
<evidence type="ECO:0000256" key="5">
    <source>
        <dbReference type="ARBA" id="ARBA00047422"/>
    </source>
</evidence>
<dbReference type="Gene3D" id="3.40.50.150">
    <property type="entry name" value="Vaccinia Virus protein VP39"/>
    <property type="match status" value="1"/>
</dbReference>
<dbReference type="EMBL" id="BAABBI010000001">
    <property type="protein sequence ID" value="GAA3773474.1"/>
    <property type="molecule type" value="Genomic_DNA"/>
</dbReference>
<accession>A0ABP7GSV8</accession>
<evidence type="ECO:0000256" key="2">
    <source>
        <dbReference type="ARBA" id="ARBA00022679"/>
    </source>
</evidence>
<proteinExistence type="inferred from homology"/>
<keyword evidence="10" id="KW-1185">Reference proteome</keyword>
<dbReference type="Pfam" id="PF00145">
    <property type="entry name" value="DNA_methylase"/>
    <property type="match status" value="1"/>
</dbReference>
<dbReference type="GO" id="GO:0008168">
    <property type="term" value="F:methyltransferase activity"/>
    <property type="evidence" value="ECO:0007669"/>
    <property type="project" value="UniProtKB-KW"/>
</dbReference>
<feature type="active site" evidence="6">
    <location>
        <position position="78"/>
    </location>
</feature>
<keyword evidence="2 6" id="KW-0808">Transferase</keyword>
<dbReference type="InterPro" id="IPR001525">
    <property type="entry name" value="C5_MeTfrase"/>
</dbReference>
<protein>
    <recommendedName>
        <fullName evidence="8">Cytosine-specific methyltransferase</fullName>
        <ecNumber evidence="8">2.1.1.37</ecNumber>
    </recommendedName>
</protein>
<dbReference type="PROSITE" id="PS00094">
    <property type="entry name" value="C5_MTASE_1"/>
    <property type="match status" value="1"/>
</dbReference>
<comment type="caution">
    <text evidence="9">The sequence shown here is derived from an EMBL/GenBank/DDBJ whole genome shotgun (WGS) entry which is preliminary data.</text>
</comment>
<dbReference type="PANTHER" id="PTHR10629:SF52">
    <property type="entry name" value="DNA (CYTOSINE-5)-METHYLTRANSFERASE 1"/>
    <property type="match status" value="1"/>
</dbReference>
<dbReference type="PRINTS" id="PR00105">
    <property type="entry name" value="C5METTRFRASE"/>
</dbReference>
<organism evidence="9 10">
    <name type="scientific">Corallibacter vietnamensis</name>
    <dbReference type="NCBI Taxonomy" id="904130"/>
    <lineage>
        <taxon>Bacteria</taxon>
        <taxon>Pseudomonadati</taxon>
        <taxon>Bacteroidota</taxon>
        <taxon>Flavobacteriia</taxon>
        <taxon>Flavobacteriales</taxon>
        <taxon>Flavobacteriaceae</taxon>
        <taxon>Corallibacter</taxon>
    </lineage>
</organism>
<reference evidence="10" key="1">
    <citation type="journal article" date="2019" name="Int. J. Syst. Evol. Microbiol.">
        <title>The Global Catalogue of Microorganisms (GCM) 10K type strain sequencing project: providing services to taxonomists for standard genome sequencing and annotation.</title>
        <authorList>
            <consortium name="The Broad Institute Genomics Platform"/>
            <consortium name="The Broad Institute Genome Sequencing Center for Infectious Disease"/>
            <person name="Wu L."/>
            <person name="Ma J."/>
        </authorList>
    </citation>
    <scope>NUCLEOTIDE SEQUENCE [LARGE SCALE GENOMIC DNA]</scope>
    <source>
        <strain evidence="10">JCM 17525</strain>
    </source>
</reference>
<gene>
    <name evidence="9" type="ORF">GCM10022271_01900</name>
</gene>
<dbReference type="RefSeq" id="WP_344726126.1">
    <property type="nucleotide sequence ID" value="NZ_BAABBI010000001.1"/>
</dbReference>
<dbReference type="InterPro" id="IPR018117">
    <property type="entry name" value="C5_DNA_meth_AS"/>
</dbReference>
<comment type="similarity">
    <text evidence="6 7">Belongs to the class I-like SAM-binding methyltransferase superfamily. C5-methyltransferase family.</text>
</comment>
<dbReference type="PANTHER" id="PTHR10629">
    <property type="entry name" value="CYTOSINE-SPECIFIC METHYLTRANSFERASE"/>
    <property type="match status" value="1"/>
</dbReference>
<evidence type="ECO:0000256" key="7">
    <source>
        <dbReference type="RuleBase" id="RU000416"/>
    </source>
</evidence>